<reference evidence="2" key="2">
    <citation type="journal article" date="2021" name="PeerJ">
        <title>Extensive microbial diversity within the chicken gut microbiome revealed by metagenomics and culture.</title>
        <authorList>
            <person name="Gilroy R."/>
            <person name="Ravi A."/>
            <person name="Getino M."/>
            <person name="Pursley I."/>
            <person name="Horton D.L."/>
            <person name="Alikhan N.F."/>
            <person name="Baker D."/>
            <person name="Gharbi K."/>
            <person name="Hall N."/>
            <person name="Watson M."/>
            <person name="Adriaenssens E.M."/>
            <person name="Foster-Nyarko E."/>
            <person name="Jarju S."/>
            <person name="Secka A."/>
            <person name="Antonio M."/>
            <person name="Oren A."/>
            <person name="Chaudhuri R.R."/>
            <person name="La Ragione R."/>
            <person name="Hildebrand F."/>
            <person name="Pallen M.J."/>
        </authorList>
    </citation>
    <scope>NUCLEOTIDE SEQUENCE</scope>
    <source>
        <strain evidence="2">1370</strain>
    </source>
</reference>
<feature type="transmembrane region" description="Helical" evidence="1">
    <location>
        <begin position="12"/>
        <end position="29"/>
    </location>
</feature>
<protein>
    <submittedName>
        <fullName evidence="2">DUF308 domain-containing protein</fullName>
    </submittedName>
</protein>
<feature type="transmembrane region" description="Helical" evidence="1">
    <location>
        <begin position="91"/>
        <end position="111"/>
    </location>
</feature>
<dbReference type="PANTHER" id="PTHR34989:SF1">
    <property type="entry name" value="PROTEIN HDED"/>
    <property type="match status" value="1"/>
</dbReference>
<evidence type="ECO:0000313" key="3">
    <source>
        <dbReference type="Proteomes" id="UP000823960"/>
    </source>
</evidence>
<evidence type="ECO:0000256" key="1">
    <source>
        <dbReference type="SAM" id="Phobius"/>
    </source>
</evidence>
<dbReference type="InterPro" id="IPR005325">
    <property type="entry name" value="DUF308_memb"/>
</dbReference>
<feature type="transmembrane region" description="Helical" evidence="1">
    <location>
        <begin position="67"/>
        <end position="85"/>
    </location>
</feature>
<proteinExistence type="predicted"/>
<keyword evidence="1" id="KW-0812">Transmembrane</keyword>
<gene>
    <name evidence="2" type="ORF">IAD28_03340</name>
</gene>
<feature type="transmembrane region" description="Helical" evidence="1">
    <location>
        <begin position="123"/>
        <end position="147"/>
    </location>
</feature>
<keyword evidence="1" id="KW-0472">Membrane</keyword>
<feature type="transmembrane region" description="Helical" evidence="1">
    <location>
        <begin position="153"/>
        <end position="173"/>
    </location>
</feature>
<dbReference type="GO" id="GO:0005886">
    <property type="term" value="C:plasma membrane"/>
    <property type="evidence" value="ECO:0007669"/>
    <property type="project" value="TreeGrafter"/>
</dbReference>
<dbReference type="AlphaFoldDB" id="A0A9D1NRE3"/>
<dbReference type="PANTHER" id="PTHR34989">
    <property type="entry name" value="PROTEIN HDED"/>
    <property type="match status" value="1"/>
</dbReference>
<reference evidence="2" key="1">
    <citation type="submission" date="2020-10" db="EMBL/GenBank/DDBJ databases">
        <authorList>
            <person name="Gilroy R."/>
        </authorList>
    </citation>
    <scope>NUCLEOTIDE SEQUENCE</scope>
    <source>
        <strain evidence="2">1370</strain>
    </source>
</reference>
<comment type="caution">
    <text evidence="2">The sequence shown here is derived from an EMBL/GenBank/DDBJ whole genome shotgun (WGS) entry which is preliminary data.</text>
</comment>
<evidence type="ECO:0000313" key="2">
    <source>
        <dbReference type="EMBL" id="HIV10715.1"/>
    </source>
</evidence>
<name>A0A9D1NRE3_9FIRM</name>
<accession>A0A9D1NRE3</accession>
<feature type="transmembrane region" description="Helical" evidence="1">
    <location>
        <begin position="35"/>
        <end position="55"/>
    </location>
</feature>
<dbReference type="Proteomes" id="UP000823960">
    <property type="component" value="Unassembled WGS sequence"/>
</dbReference>
<sequence>MKRFLNSYRSPIYCLGELIVGILILIDPHSFTSGIIRLAGVVFSIMGVLSLMSYFRSSAQLGSMSMGFSKGLILIAGGLFCVFNPGWFIKAFPLIAVVYGVGLIIMGLIKLQWSVDSMRLGSGLWMVPGIGALSSLVLGVIIVLNPFAAEQVMWIFVGSSLIFEAVVDAVSTFTSGRRFKKGSCDDSDDAEVEFSDI</sequence>
<dbReference type="Pfam" id="PF03729">
    <property type="entry name" value="DUF308"/>
    <property type="match status" value="2"/>
</dbReference>
<dbReference type="EMBL" id="DVOL01000044">
    <property type="protein sequence ID" value="HIV10715.1"/>
    <property type="molecule type" value="Genomic_DNA"/>
</dbReference>
<keyword evidence="1" id="KW-1133">Transmembrane helix</keyword>
<dbReference type="InterPro" id="IPR052712">
    <property type="entry name" value="Acid_resist_chaperone_HdeD"/>
</dbReference>
<organism evidence="2 3">
    <name type="scientific">Candidatus Faeciplasma avium</name>
    <dbReference type="NCBI Taxonomy" id="2840798"/>
    <lineage>
        <taxon>Bacteria</taxon>
        <taxon>Bacillati</taxon>
        <taxon>Bacillota</taxon>
        <taxon>Clostridia</taxon>
        <taxon>Eubacteriales</taxon>
        <taxon>Oscillospiraceae</taxon>
        <taxon>Oscillospiraceae incertae sedis</taxon>
        <taxon>Candidatus Faeciplasma</taxon>
    </lineage>
</organism>